<gene>
    <name evidence="2" type="ORF">D8780_05225</name>
</gene>
<dbReference type="AlphaFoldDB" id="A0A3L7JGY4"/>
<evidence type="ECO:0000313" key="3">
    <source>
        <dbReference type="Proteomes" id="UP000281094"/>
    </source>
</evidence>
<proteinExistence type="predicted"/>
<name>A0A3L7JGY4_9HYPH</name>
<keyword evidence="3" id="KW-1185">Reference proteome</keyword>
<dbReference type="Proteomes" id="UP000281094">
    <property type="component" value="Unassembled WGS sequence"/>
</dbReference>
<reference evidence="2 3" key="1">
    <citation type="submission" date="2018-10" db="EMBL/GenBank/DDBJ databases">
        <title>Notoacmeibacter sp. M2BS9Y-3-1, whole genome shotgun sequence.</title>
        <authorList>
            <person name="Tuo L."/>
        </authorList>
    </citation>
    <scope>NUCLEOTIDE SEQUENCE [LARGE SCALE GENOMIC DNA]</scope>
    <source>
        <strain evidence="2 3">M2BS9Y-3-1</strain>
    </source>
</reference>
<organism evidence="2 3">
    <name type="scientific">Notoacmeibacter ruber</name>
    <dbReference type="NCBI Taxonomy" id="2670375"/>
    <lineage>
        <taxon>Bacteria</taxon>
        <taxon>Pseudomonadati</taxon>
        <taxon>Pseudomonadota</taxon>
        <taxon>Alphaproteobacteria</taxon>
        <taxon>Hyphomicrobiales</taxon>
        <taxon>Notoacmeibacteraceae</taxon>
        <taxon>Notoacmeibacter</taxon>
    </lineage>
</organism>
<evidence type="ECO:0000259" key="1">
    <source>
        <dbReference type="Pfam" id="PF03886"/>
    </source>
</evidence>
<dbReference type="Pfam" id="PF03886">
    <property type="entry name" value="ABC_trans_aux"/>
    <property type="match status" value="1"/>
</dbReference>
<evidence type="ECO:0000313" key="2">
    <source>
        <dbReference type="EMBL" id="RLQ89419.1"/>
    </source>
</evidence>
<protein>
    <submittedName>
        <fullName evidence="2">ABC transporter</fullName>
    </submittedName>
</protein>
<dbReference type="InterPro" id="IPR005586">
    <property type="entry name" value="ABC_trans_aux"/>
</dbReference>
<sequence length="181" mass="19215">MLSGCALVGGGTPSLDTFGLTAPDPAVSRSTRRQILLPEPSAVKALDDQNIVVMTSPTMVTYLEGAQWSDRLPVLVQSKLLQSFEMAGIAGVGTPGEGLAIDYQLITDIRAFEIRADGPETAYVELSVRLLNDRNGQVMRQAAFETEVAVTGAGSQAYASALNSAFEDVALRVVNWTLGLI</sequence>
<feature type="domain" description="ABC-type transport auxiliary lipoprotein component" evidence="1">
    <location>
        <begin position="23"/>
        <end position="173"/>
    </location>
</feature>
<dbReference type="Gene3D" id="3.40.50.10610">
    <property type="entry name" value="ABC-type transport auxiliary lipoprotein component"/>
    <property type="match status" value="1"/>
</dbReference>
<comment type="caution">
    <text evidence="2">The sequence shown here is derived from an EMBL/GenBank/DDBJ whole genome shotgun (WGS) entry which is preliminary data.</text>
</comment>
<accession>A0A3L7JGY4</accession>
<dbReference type="EMBL" id="RCWN01000001">
    <property type="protein sequence ID" value="RLQ89419.1"/>
    <property type="molecule type" value="Genomic_DNA"/>
</dbReference>
<dbReference type="SUPFAM" id="SSF159594">
    <property type="entry name" value="XCC0632-like"/>
    <property type="match status" value="1"/>
</dbReference>